<name>A0ABP6WH12_9ACTN</name>
<evidence type="ECO:0000313" key="9">
    <source>
        <dbReference type="EMBL" id="GAA3551608.1"/>
    </source>
</evidence>
<gene>
    <name evidence="9" type="ORF">GCM10022197_03190</name>
</gene>
<feature type="transmembrane region" description="Helical" evidence="7">
    <location>
        <begin position="297"/>
        <end position="315"/>
    </location>
</feature>
<dbReference type="SUPFAM" id="SSF51206">
    <property type="entry name" value="cAMP-binding domain-like"/>
    <property type="match status" value="1"/>
</dbReference>
<feature type="transmembrane region" description="Helical" evidence="7">
    <location>
        <begin position="150"/>
        <end position="175"/>
    </location>
</feature>
<evidence type="ECO:0000256" key="7">
    <source>
        <dbReference type="SAM" id="Phobius"/>
    </source>
</evidence>
<dbReference type="SMART" id="SM00100">
    <property type="entry name" value="cNMP"/>
    <property type="match status" value="1"/>
</dbReference>
<dbReference type="Proteomes" id="UP001500767">
    <property type="component" value="Unassembled WGS sequence"/>
</dbReference>
<dbReference type="InterPro" id="IPR014710">
    <property type="entry name" value="RmlC-like_jellyroll"/>
</dbReference>
<dbReference type="Gene3D" id="2.60.120.10">
    <property type="entry name" value="Jelly Rolls"/>
    <property type="match status" value="1"/>
</dbReference>
<dbReference type="Pfam" id="PF00027">
    <property type="entry name" value="cNMP_binding"/>
    <property type="match status" value="1"/>
</dbReference>
<evidence type="ECO:0000313" key="10">
    <source>
        <dbReference type="Proteomes" id="UP001500767"/>
    </source>
</evidence>
<dbReference type="Pfam" id="PF07690">
    <property type="entry name" value="MFS_1"/>
    <property type="match status" value="1"/>
</dbReference>
<protein>
    <recommendedName>
        <fullName evidence="8">Cyclic nucleotide-binding domain-containing protein</fullName>
    </recommendedName>
</protein>
<dbReference type="PANTHER" id="PTHR23513:SF18">
    <property type="entry name" value="INTEGRAL MEMBRANE PROTEIN"/>
    <property type="match status" value="1"/>
</dbReference>
<feature type="region of interest" description="Disordered" evidence="6">
    <location>
        <begin position="541"/>
        <end position="561"/>
    </location>
</feature>
<proteinExistence type="predicted"/>
<feature type="transmembrane region" description="Helical" evidence="7">
    <location>
        <begin position="181"/>
        <end position="199"/>
    </location>
</feature>
<organism evidence="9 10">
    <name type="scientific">Microlunatus spumicola</name>
    <dbReference type="NCBI Taxonomy" id="81499"/>
    <lineage>
        <taxon>Bacteria</taxon>
        <taxon>Bacillati</taxon>
        <taxon>Actinomycetota</taxon>
        <taxon>Actinomycetes</taxon>
        <taxon>Propionibacteriales</taxon>
        <taxon>Propionibacteriaceae</taxon>
        <taxon>Microlunatus</taxon>
    </lineage>
</organism>
<dbReference type="CDD" id="cd06173">
    <property type="entry name" value="MFS_MefA_like"/>
    <property type="match status" value="1"/>
</dbReference>
<dbReference type="PANTHER" id="PTHR23513">
    <property type="entry name" value="INTEGRAL MEMBRANE EFFLUX PROTEIN-RELATED"/>
    <property type="match status" value="1"/>
</dbReference>
<dbReference type="EMBL" id="BAAAYR010000001">
    <property type="protein sequence ID" value="GAA3551608.1"/>
    <property type="molecule type" value="Genomic_DNA"/>
</dbReference>
<keyword evidence="3 7" id="KW-0812">Transmembrane</keyword>
<keyword evidence="2" id="KW-1003">Cell membrane</keyword>
<keyword evidence="4 7" id="KW-1133">Transmembrane helix</keyword>
<accession>A0ABP6WH12</accession>
<dbReference type="InterPro" id="IPR018488">
    <property type="entry name" value="cNMP-bd_CS"/>
</dbReference>
<dbReference type="CDD" id="cd00038">
    <property type="entry name" value="CAP_ED"/>
    <property type="match status" value="1"/>
</dbReference>
<reference evidence="10" key="1">
    <citation type="journal article" date="2019" name="Int. J. Syst. Evol. Microbiol.">
        <title>The Global Catalogue of Microorganisms (GCM) 10K type strain sequencing project: providing services to taxonomists for standard genome sequencing and annotation.</title>
        <authorList>
            <consortium name="The Broad Institute Genomics Platform"/>
            <consortium name="The Broad Institute Genome Sequencing Center for Infectious Disease"/>
            <person name="Wu L."/>
            <person name="Ma J."/>
        </authorList>
    </citation>
    <scope>NUCLEOTIDE SEQUENCE [LARGE SCALE GENOMIC DNA]</scope>
    <source>
        <strain evidence="10">JCM 16540</strain>
    </source>
</reference>
<dbReference type="SUPFAM" id="SSF103473">
    <property type="entry name" value="MFS general substrate transporter"/>
    <property type="match status" value="1"/>
</dbReference>
<dbReference type="RefSeq" id="WP_204912544.1">
    <property type="nucleotide sequence ID" value="NZ_BAAAYR010000001.1"/>
</dbReference>
<feature type="transmembrane region" description="Helical" evidence="7">
    <location>
        <begin position="321"/>
        <end position="343"/>
    </location>
</feature>
<dbReference type="PRINTS" id="PR00103">
    <property type="entry name" value="CAMPKINASE"/>
</dbReference>
<keyword evidence="10" id="KW-1185">Reference proteome</keyword>
<comment type="subcellular location">
    <subcellularLocation>
        <location evidence="1">Cell membrane</location>
        <topology evidence="1">Multi-pass membrane protein</topology>
    </subcellularLocation>
</comment>
<feature type="transmembrane region" description="Helical" evidence="7">
    <location>
        <begin position="355"/>
        <end position="375"/>
    </location>
</feature>
<feature type="transmembrane region" description="Helical" evidence="7">
    <location>
        <begin position="234"/>
        <end position="261"/>
    </location>
</feature>
<evidence type="ECO:0000256" key="6">
    <source>
        <dbReference type="SAM" id="MobiDB-lite"/>
    </source>
</evidence>
<dbReference type="PROSITE" id="PS00889">
    <property type="entry name" value="CNMP_BINDING_2"/>
    <property type="match status" value="1"/>
</dbReference>
<evidence type="ECO:0000256" key="2">
    <source>
        <dbReference type="ARBA" id="ARBA00022475"/>
    </source>
</evidence>
<evidence type="ECO:0000256" key="5">
    <source>
        <dbReference type="ARBA" id="ARBA00023136"/>
    </source>
</evidence>
<feature type="transmembrane region" description="Helical" evidence="7">
    <location>
        <begin position="267"/>
        <end position="290"/>
    </location>
</feature>
<comment type="caution">
    <text evidence="9">The sequence shown here is derived from an EMBL/GenBank/DDBJ whole genome shotgun (WGS) entry which is preliminary data.</text>
</comment>
<sequence length="561" mass="57290">MRAVGVLRERLRSTRTALHDRDLARLLVVWGVWMTADWAMLITVSLLALDAAGPGAVGLVGAVRVLPAAVLSAPASVLTDRWSRSRLLGVVHAGWAVLAALLVWCAVADAGLPVLLAVVAVGSALSAVVRPTLQAMVPTLVTSPADLIAANAAFATIEALGTVVGPGLCAVLLGVVGPPGVLAVLAVLLAGAAVVAVSIRTPFLPARQARGSTRQAWLAPFLGFRVLARPGLRLAIALFLGQTTMRGLLTVFVVLVATSVVGGSESLAGSLFIAMGVGGLVGAVVGMGLGPRRGSRWIALGIALWGIPVVVIGLWPGVGVAAVALAVLGFGNALLDVSGYTLVNRLVPDHLAGRAWGAFNALGAAVVALGSLAAPPLVAGLGLPAAMVLTGAVLALAPVVTWRWLGRLDGMAGGRTEDVELLRRVPLFAALSLVGLERLAQSARARAVPPGEVVVRQGEPAADFYVVATGAVAVSRDGHDVRRLGPGDAFGEIALLEPGPRTASVTSVEDTRLLVLDRDGFVGAVTGHRPTDDLARERLASLHSADAEREGGTAPDERPDP</sequence>
<evidence type="ECO:0000256" key="3">
    <source>
        <dbReference type="ARBA" id="ARBA00022692"/>
    </source>
</evidence>
<dbReference type="InterPro" id="IPR018490">
    <property type="entry name" value="cNMP-bd_dom_sf"/>
</dbReference>
<evidence type="ECO:0000256" key="1">
    <source>
        <dbReference type="ARBA" id="ARBA00004651"/>
    </source>
</evidence>
<dbReference type="Gene3D" id="1.20.1250.20">
    <property type="entry name" value="MFS general substrate transporter like domains"/>
    <property type="match status" value="1"/>
</dbReference>
<dbReference type="InterPro" id="IPR011701">
    <property type="entry name" value="MFS"/>
</dbReference>
<feature type="transmembrane region" description="Helical" evidence="7">
    <location>
        <begin position="110"/>
        <end position="129"/>
    </location>
</feature>
<feature type="domain" description="Cyclic nucleotide-binding" evidence="8">
    <location>
        <begin position="427"/>
        <end position="521"/>
    </location>
</feature>
<dbReference type="PROSITE" id="PS50042">
    <property type="entry name" value="CNMP_BINDING_3"/>
    <property type="match status" value="1"/>
</dbReference>
<dbReference type="InterPro" id="IPR000595">
    <property type="entry name" value="cNMP-bd_dom"/>
</dbReference>
<evidence type="ECO:0000256" key="4">
    <source>
        <dbReference type="ARBA" id="ARBA00022989"/>
    </source>
</evidence>
<dbReference type="PROSITE" id="PS00888">
    <property type="entry name" value="CNMP_BINDING_1"/>
    <property type="match status" value="1"/>
</dbReference>
<evidence type="ECO:0000259" key="8">
    <source>
        <dbReference type="PROSITE" id="PS50042"/>
    </source>
</evidence>
<keyword evidence="5 7" id="KW-0472">Membrane</keyword>
<dbReference type="InterPro" id="IPR036259">
    <property type="entry name" value="MFS_trans_sf"/>
</dbReference>
<feature type="transmembrane region" description="Helical" evidence="7">
    <location>
        <begin position="23"/>
        <end position="49"/>
    </location>
</feature>
<feature type="transmembrane region" description="Helical" evidence="7">
    <location>
        <begin position="55"/>
        <end position="75"/>
    </location>
</feature>
<feature type="transmembrane region" description="Helical" evidence="7">
    <location>
        <begin position="381"/>
        <end position="405"/>
    </location>
</feature>
<feature type="transmembrane region" description="Helical" evidence="7">
    <location>
        <begin position="87"/>
        <end position="104"/>
    </location>
</feature>